<gene>
    <name evidence="3" type="ORF">Pan54_42270</name>
</gene>
<dbReference type="PROSITE" id="PS51257">
    <property type="entry name" value="PROKAR_LIPOPROTEIN"/>
    <property type="match status" value="1"/>
</dbReference>
<evidence type="ECO:0000313" key="3">
    <source>
        <dbReference type="EMBL" id="TWT63474.1"/>
    </source>
</evidence>
<reference evidence="3 4" key="1">
    <citation type="submission" date="2019-02" db="EMBL/GenBank/DDBJ databases">
        <title>Deep-cultivation of Planctomycetes and their phenomic and genomic characterization uncovers novel biology.</title>
        <authorList>
            <person name="Wiegand S."/>
            <person name="Jogler M."/>
            <person name="Boedeker C."/>
            <person name="Pinto D."/>
            <person name="Vollmers J."/>
            <person name="Rivas-Marin E."/>
            <person name="Kohn T."/>
            <person name="Peeters S.H."/>
            <person name="Heuer A."/>
            <person name="Rast P."/>
            <person name="Oberbeckmann S."/>
            <person name="Bunk B."/>
            <person name="Jeske O."/>
            <person name="Meyerdierks A."/>
            <person name="Storesund J.E."/>
            <person name="Kallscheuer N."/>
            <person name="Luecker S."/>
            <person name="Lage O.M."/>
            <person name="Pohl T."/>
            <person name="Merkel B.J."/>
            <person name="Hornburger P."/>
            <person name="Mueller R.-W."/>
            <person name="Bruemmer F."/>
            <person name="Labrenz M."/>
            <person name="Spormann A.M."/>
            <person name="Op Den Camp H."/>
            <person name="Overmann J."/>
            <person name="Amann R."/>
            <person name="Jetten M.S.M."/>
            <person name="Mascher T."/>
            <person name="Medema M.H."/>
            <person name="Devos D.P."/>
            <person name="Kaster A.-K."/>
            <person name="Ovreas L."/>
            <person name="Rohde M."/>
            <person name="Galperin M.Y."/>
            <person name="Jogler C."/>
        </authorList>
    </citation>
    <scope>NUCLEOTIDE SEQUENCE [LARGE SCALE GENOMIC DNA]</scope>
    <source>
        <strain evidence="3 4">Pan54</strain>
    </source>
</reference>
<comment type="caution">
    <text evidence="3">The sequence shown here is derived from an EMBL/GenBank/DDBJ whole genome shotgun (WGS) entry which is preliminary data.</text>
</comment>
<feature type="region of interest" description="Disordered" evidence="1">
    <location>
        <begin position="26"/>
        <end position="52"/>
    </location>
</feature>
<keyword evidence="4" id="KW-1185">Reference proteome</keyword>
<dbReference type="AlphaFoldDB" id="A0A5C5XKU3"/>
<evidence type="ECO:0000256" key="2">
    <source>
        <dbReference type="SAM" id="SignalP"/>
    </source>
</evidence>
<protein>
    <submittedName>
        <fullName evidence="3">Uncharacterized protein</fullName>
    </submittedName>
</protein>
<dbReference type="RefSeq" id="WP_165441883.1">
    <property type="nucleotide sequence ID" value="NZ_SJPG01000001.1"/>
</dbReference>
<feature type="chain" id="PRO_5022767724" evidence="2">
    <location>
        <begin position="24"/>
        <end position="52"/>
    </location>
</feature>
<evidence type="ECO:0000313" key="4">
    <source>
        <dbReference type="Proteomes" id="UP000316095"/>
    </source>
</evidence>
<accession>A0A5C5XKU3</accession>
<evidence type="ECO:0000256" key="1">
    <source>
        <dbReference type="SAM" id="MobiDB-lite"/>
    </source>
</evidence>
<name>A0A5C5XKU3_9PLAN</name>
<organism evidence="3 4">
    <name type="scientific">Rubinisphaera italica</name>
    <dbReference type="NCBI Taxonomy" id="2527969"/>
    <lineage>
        <taxon>Bacteria</taxon>
        <taxon>Pseudomonadati</taxon>
        <taxon>Planctomycetota</taxon>
        <taxon>Planctomycetia</taxon>
        <taxon>Planctomycetales</taxon>
        <taxon>Planctomycetaceae</taxon>
        <taxon>Rubinisphaera</taxon>
    </lineage>
</organism>
<sequence length="52" mass="4983" precursor="true">MKQLCKMGLAVLFGCTLTLTSIGCDGGSEPAATPPTTDGGGDAPAEGGSEAP</sequence>
<proteinExistence type="predicted"/>
<dbReference type="Proteomes" id="UP000316095">
    <property type="component" value="Unassembled WGS sequence"/>
</dbReference>
<dbReference type="EMBL" id="SJPG01000001">
    <property type="protein sequence ID" value="TWT63474.1"/>
    <property type="molecule type" value="Genomic_DNA"/>
</dbReference>
<keyword evidence="2" id="KW-0732">Signal</keyword>
<feature type="signal peptide" evidence="2">
    <location>
        <begin position="1"/>
        <end position="23"/>
    </location>
</feature>